<dbReference type="PANTHER" id="PTHR10291:SF28">
    <property type="entry name" value="UNDECAPRENYL DIPHOSPHATE SYNTHASE"/>
    <property type="match status" value="1"/>
</dbReference>
<evidence type="ECO:0000256" key="1">
    <source>
        <dbReference type="ARBA" id="ARBA00022679"/>
    </source>
</evidence>
<gene>
    <name evidence="2" type="ORF">CUJ86_11100</name>
</gene>
<dbReference type="SUPFAM" id="SSF64005">
    <property type="entry name" value="Undecaprenyl diphosphate synthase"/>
    <property type="match status" value="1"/>
</dbReference>
<comment type="caution">
    <text evidence="2">The sequence shown here is derived from an EMBL/GenBank/DDBJ whole genome shotgun (WGS) entry which is preliminary data.</text>
</comment>
<sequence>MIRWLYERMLQGRLTSLPEHICFMITEEDMTGAPARIVEVADWCREVGLSSVTFHISTDDPARIEPYIPQIQQISENANLHLYIGDRVETGGKGMLVTVAVGKSGRDEVTDSIRRIAAEGIEPGEIDEEVIERHLTFRCAPDLVIKTGGNYLTDFLIWQSVYSEFFFLDVNWIQFRKIDFLRALRDYAARKRRFGA</sequence>
<dbReference type="FunFam" id="3.40.1180.10:FF:000016">
    <property type="entry name" value="Undecaprenyl diphosphate synthase"/>
    <property type="match status" value="1"/>
</dbReference>
<keyword evidence="1 2" id="KW-0808">Transferase</keyword>
<dbReference type="InterPro" id="IPR036424">
    <property type="entry name" value="UPP_synth-like_sf"/>
</dbReference>
<protein>
    <submittedName>
        <fullName evidence="2">Di-trans,poly-cis-decaprenylcistransferase</fullName>
    </submittedName>
</protein>
<reference evidence="2 3" key="1">
    <citation type="submission" date="2017-11" db="EMBL/GenBank/DDBJ databases">
        <title>Isolation and Characterization of Methanofollis Species from Methane Seep Offshore SW Taiwan.</title>
        <authorList>
            <person name="Teng N.-H."/>
            <person name="Lai M.-C."/>
            <person name="Chen S.-C."/>
        </authorList>
    </citation>
    <scope>NUCLEOTIDE SEQUENCE [LARGE SCALE GENOMIC DNA]</scope>
    <source>
        <strain evidence="2 3">FWC-SCC2</strain>
    </source>
</reference>
<proteinExistence type="predicted"/>
<dbReference type="EMBL" id="PGCL01000007">
    <property type="protein sequence ID" value="TAJ43399.1"/>
    <property type="molecule type" value="Genomic_DNA"/>
</dbReference>
<evidence type="ECO:0000313" key="2">
    <source>
        <dbReference type="EMBL" id="TAJ43399.1"/>
    </source>
</evidence>
<dbReference type="Pfam" id="PF01255">
    <property type="entry name" value="Prenyltransf"/>
    <property type="match status" value="1"/>
</dbReference>
<evidence type="ECO:0000313" key="3">
    <source>
        <dbReference type="Proteomes" id="UP000292580"/>
    </source>
</evidence>
<dbReference type="Gene3D" id="3.40.1180.10">
    <property type="entry name" value="Decaprenyl diphosphate synthase-like"/>
    <property type="match status" value="1"/>
</dbReference>
<organism evidence="2 3">
    <name type="scientific">Methanofollis fontis</name>
    <dbReference type="NCBI Taxonomy" id="2052832"/>
    <lineage>
        <taxon>Archaea</taxon>
        <taxon>Methanobacteriati</taxon>
        <taxon>Methanobacteriota</taxon>
        <taxon>Stenosarchaea group</taxon>
        <taxon>Methanomicrobia</taxon>
        <taxon>Methanomicrobiales</taxon>
        <taxon>Methanomicrobiaceae</taxon>
        <taxon>Methanofollis</taxon>
    </lineage>
</organism>
<name>A0A483CKJ2_9EURY</name>
<dbReference type="Proteomes" id="UP000292580">
    <property type="component" value="Unassembled WGS sequence"/>
</dbReference>
<dbReference type="AlphaFoldDB" id="A0A483CKJ2"/>
<dbReference type="GO" id="GO:0016094">
    <property type="term" value="P:polyprenol biosynthetic process"/>
    <property type="evidence" value="ECO:0007669"/>
    <property type="project" value="TreeGrafter"/>
</dbReference>
<dbReference type="InterPro" id="IPR001441">
    <property type="entry name" value="UPP_synth-like"/>
</dbReference>
<dbReference type="PANTHER" id="PTHR10291">
    <property type="entry name" value="DEHYDRODOLICHYL DIPHOSPHATE SYNTHASE FAMILY MEMBER"/>
    <property type="match status" value="1"/>
</dbReference>
<dbReference type="RefSeq" id="WP_130647641.1">
    <property type="nucleotide sequence ID" value="NZ_PGCL01000007.1"/>
</dbReference>
<dbReference type="OrthoDB" id="140576at2157"/>
<accession>A0A483CKJ2</accession>
<dbReference type="GO" id="GO:0045547">
    <property type="term" value="F:ditrans,polycis-polyprenyl diphosphate synthase [(2E,6E)-farnesyl diphosphate specific] activity"/>
    <property type="evidence" value="ECO:0007669"/>
    <property type="project" value="TreeGrafter"/>
</dbReference>
<keyword evidence="3" id="KW-1185">Reference proteome</keyword>